<keyword evidence="1" id="KW-0472">Membrane</keyword>
<evidence type="ECO:0000313" key="2">
    <source>
        <dbReference type="EMBL" id="ETW19955.1"/>
    </source>
</evidence>
<evidence type="ECO:0000313" key="3">
    <source>
        <dbReference type="Proteomes" id="UP000030690"/>
    </source>
</evidence>
<feature type="transmembrane region" description="Helical" evidence="1">
    <location>
        <begin position="317"/>
        <end position="340"/>
    </location>
</feature>
<sequence>MKRKKNLCVRYFFVFFILIIVIIHVKCNKHHISKNINNDYKENIKYNDNTAECFSYKDEEGDFFLSLSNIIVSTSYYNHDKKEEIILLNHNVKENDYDYIFIDELVSSYKMINIKCSFNIKKSFNKNKLTVLLVKEIVDKTNRKRNTMMKKDMIKFVDRNIVKDLKKEETFIFTNIIDDNNNNNMVYSNLSLLLINLIPYNGNYKMDIYISDDNYSIKLCFLKMNFFFHNSLSLVKYPEKKMDNLIMRNIIKSIDKMSTMRIKYNKYDNICYNNYNNTVNRYVVYNYRDYYSLPLICEETNYNIQNENNKKKMGNTFVIIFMICLLFLLFVMYLYIIFIYLQYNIKNIHTQYIHYLFFISLMSIIFLFILYDLYYNILQICTIFLCTCTFFLLIFYKSLKALRQHRKGS</sequence>
<keyword evidence="1" id="KW-0812">Transmembrane</keyword>
<organism evidence="2 3">
    <name type="scientific">Plasmodium falciparum Vietnam Oak-Knoll</name>
    <name type="common">FVO</name>
    <dbReference type="NCBI Taxonomy" id="1036723"/>
    <lineage>
        <taxon>Eukaryota</taxon>
        <taxon>Sar</taxon>
        <taxon>Alveolata</taxon>
        <taxon>Apicomplexa</taxon>
        <taxon>Aconoidasida</taxon>
        <taxon>Haemosporida</taxon>
        <taxon>Plasmodiidae</taxon>
        <taxon>Plasmodium</taxon>
        <taxon>Plasmodium (Laverania)</taxon>
    </lineage>
</organism>
<reference evidence="2 3" key="1">
    <citation type="submission" date="2013-02" db="EMBL/GenBank/DDBJ databases">
        <title>The Genome Annotation of Plasmodium falciparum Vietnam Oak-Knoll (FVO).</title>
        <authorList>
            <consortium name="The Broad Institute Genome Sequencing Platform"/>
            <consortium name="The Broad Institute Genome Sequencing Center for Infectious Disease"/>
            <person name="Neafsey D."/>
            <person name="Hoffman S."/>
            <person name="Volkman S."/>
            <person name="Rosenthal P."/>
            <person name="Walker B."/>
            <person name="Young S.K."/>
            <person name="Zeng Q."/>
            <person name="Gargeya S."/>
            <person name="Fitzgerald M."/>
            <person name="Haas B."/>
            <person name="Abouelleil A."/>
            <person name="Allen A.W."/>
            <person name="Alvarado L."/>
            <person name="Arachchi H.M."/>
            <person name="Berlin A.M."/>
            <person name="Chapman S.B."/>
            <person name="Gainer-Dewar J."/>
            <person name="Goldberg J."/>
            <person name="Griggs A."/>
            <person name="Gujja S."/>
            <person name="Hansen M."/>
            <person name="Howarth C."/>
            <person name="Imamovic A."/>
            <person name="Ireland A."/>
            <person name="Larimer J."/>
            <person name="McCowan C."/>
            <person name="Murphy C."/>
            <person name="Pearson M."/>
            <person name="Poon T.W."/>
            <person name="Priest M."/>
            <person name="Roberts A."/>
            <person name="Saif S."/>
            <person name="Shea T."/>
            <person name="Sisk P."/>
            <person name="Sykes S."/>
            <person name="Wortman J."/>
            <person name="Nusbaum C."/>
            <person name="Birren B."/>
        </authorList>
    </citation>
    <scope>NUCLEOTIDE SEQUENCE [LARGE SCALE GENOMIC DNA]</scope>
    <source>
        <strain evidence="3">Vietnam Oak-Knoll (FVO)</strain>
    </source>
</reference>
<name>A0A024VCM2_PLAFA</name>
<dbReference type="AlphaFoldDB" id="A0A024VCM2"/>
<feature type="transmembrane region" description="Helical" evidence="1">
    <location>
        <begin position="352"/>
        <end position="371"/>
    </location>
</feature>
<protein>
    <submittedName>
        <fullName evidence="2">Uncharacterized protein</fullName>
    </submittedName>
</protein>
<reference evidence="2 3" key="2">
    <citation type="submission" date="2013-02" db="EMBL/GenBank/DDBJ databases">
        <title>The Genome Sequence of Plasmodium falciparum Vietnam Oak-Knoll (FVO).</title>
        <authorList>
            <consortium name="The Broad Institute Genome Sequencing Platform"/>
            <consortium name="The Broad Institute Genome Sequencing Center for Infectious Disease"/>
            <person name="Neafsey D."/>
            <person name="Cheeseman I."/>
            <person name="Volkman S."/>
            <person name="Adams J."/>
            <person name="Walker B."/>
            <person name="Young S.K."/>
            <person name="Zeng Q."/>
            <person name="Gargeya S."/>
            <person name="Fitzgerald M."/>
            <person name="Haas B."/>
            <person name="Abouelleil A."/>
            <person name="Alvarado L."/>
            <person name="Arachchi H.M."/>
            <person name="Berlin A.M."/>
            <person name="Chapman S.B."/>
            <person name="Dewar J."/>
            <person name="Goldberg J."/>
            <person name="Griggs A."/>
            <person name="Gujja S."/>
            <person name="Hansen M."/>
            <person name="Howarth C."/>
            <person name="Imamovic A."/>
            <person name="Larimer J."/>
            <person name="McCowan C."/>
            <person name="Murphy C."/>
            <person name="Neiman D."/>
            <person name="Pearson M."/>
            <person name="Priest M."/>
            <person name="Roberts A."/>
            <person name="Saif S."/>
            <person name="Shea T."/>
            <person name="Sisk P."/>
            <person name="Sykes S."/>
            <person name="Wortman J."/>
            <person name="Nusbaum C."/>
            <person name="Birren B."/>
        </authorList>
    </citation>
    <scope>NUCLEOTIDE SEQUENCE [LARGE SCALE GENOMIC DNA]</scope>
    <source>
        <strain evidence="3">Vietnam Oak-Knoll (FVO)</strain>
    </source>
</reference>
<feature type="transmembrane region" description="Helical" evidence="1">
    <location>
        <begin position="7"/>
        <end position="25"/>
    </location>
</feature>
<dbReference type="Proteomes" id="UP000030690">
    <property type="component" value="Unassembled WGS sequence"/>
</dbReference>
<accession>A0A024VCM2</accession>
<keyword evidence="1" id="KW-1133">Transmembrane helix</keyword>
<proteinExistence type="predicted"/>
<dbReference type="OrthoDB" id="372679at2759"/>
<dbReference type="EMBL" id="KI925052">
    <property type="protein sequence ID" value="ETW19955.1"/>
    <property type="molecule type" value="Genomic_DNA"/>
</dbReference>
<feature type="transmembrane region" description="Helical" evidence="1">
    <location>
        <begin position="377"/>
        <end position="396"/>
    </location>
</feature>
<gene>
    <name evidence="2" type="ORF">PFFVO_01165</name>
</gene>
<evidence type="ECO:0000256" key="1">
    <source>
        <dbReference type="SAM" id="Phobius"/>
    </source>
</evidence>
<dbReference type="SMR" id="A0A024VCM2"/>